<sequence>MPIHLLPQPSPSVPEQRSQSGAEARGASAYGHDADEEPATMRFAGLRLVHAALRRDLARLPNALRLLQPGEDDQGEALLRHWNFMTAMLTCHHEQQDTRIWPIVRRFAPELRLLLNWLEDDHHALDHSFTRVTTLVRIATRDTGSAWPVAYAMEDLAARLETHLRIEERQLLPRMELVFTEGSRLGGLGELLDLLCSADGPGTPDALAWLLDGVDQEQIERLLAECDDDVARNWPHWQATYQRCTARLWGSPGDLVPGDLVPGDLAPGVPARASDDLPAAGLRSIGFPFGELSSGNPGHGTD</sequence>
<dbReference type="Gene3D" id="1.20.120.520">
    <property type="entry name" value="nmb1532 protein domain like"/>
    <property type="match status" value="1"/>
</dbReference>
<accession>A0A0F2TMF4</accession>
<proteinExistence type="predicted"/>
<dbReference type="AlphaFoldDB" id="A0A0F2TMF4"/>
<name>A0A0F2TMF4_STRR3</name>
<feature type="domain" description="Hemerythrin-like" evidence="2">
    <location>
        <begin position="46"/>
        <end position="174"/>
    </location>
</feature>
<dbReference type="Proteomes" id="UP000033699">
    <property type="component" value="Unassembled WGS sequence"/>
</dbReference>
<dbReference type="InterPro" id="IPR012312">
    <property type="entry name" value="Hemerythrin-like"/>
</dbReference>
<gene>
    <name evidence="3" type="ORF">VM95_02205</name>
</gene>
<evidence type="ECO:0000259" key="2">
    <source>
        <dbReference type="Pfam" id="PF01814"/>
    </source>
</evidence>
<evidence type="ECO:0000313" key="4">
    <source>
        <dbReference type="Proteomes" id="UP000033699"/>
    </source>
</evidence>
<evidence type="ECO:0000313" key="3">
    <source>
        <dbReference type="EMBL" id="KJS63686.1"/>
    </source>
</evidence>
<dbReference type="PATRIC" id="fig|359131.3.peg.474"/>
<dbReference type="RefSeq" id="WP_045692229.1">
    <property type="nucleotide sequence ID" value="NZ_JZKH01000002.1"/>
</dbReference>
<reference evidence="3 4" key="1">
    <citation type="submission" date="2015-02" db="EMBL/GenBank/DDBJ databases">
        <authorList>
            <person name="Ju K.-S."/>
            <person name="Doroghazi J.R."/>
            <person name="Metcalf W."/>
        </authorList>
    </citation>
    <scope>NUCLEOTIDE SEQUENCE [LARGE SCALE GENOMIC DNA]</scope>
    <source>
        <strain evidence="3 4">ATCC 31215</strain>
    </source>
</reference>
<dbReference type="OrthoDB" id="5197650at2"/>
<dbReference type="EMBL" id="JZKH01000002">
    <property type="protein sequence ID" value="KJS63686.1"/>
    <property type="molecule type" value="Genomic_DNA"/>
</dbReference>
<organism evidence="3 4">
    <name type="scientific">Streptomyces rubellomurinus (strain ATCC 31215)</name>
    <dbReference type="NCBI Taxonomy" id="359131"/>
    <lineage>
        <taxon>Bacteria</taxon>
        <taxon>Bacillati</taxon>
        <taxon>Actinomycetota</taxon>
        <taxon>Actinomycetes</taxon>
        <taxon>Kitasatosporales</taxon>
        <taxon>Streptomycetaceae</taxon>
        <taxon>Streptomyces</taxon>
    </lineage>
</organism>
<dbReference type="Pfam" id="PF01814">
    <property type="entry name" value="Hemerythrin"/>
    <property type="match status" value="1"/>
</dbReference>
<protein>
    <recommendedName>
        <fullName evidence="2">Hemerythrin-like domain-containing protein</fullName>
    </recommendedName>
</protein>
<feature type="region of interest" description="Disordered" evidence="1">
    <location>
        <begin position="1"/>
        <end position="35"/>
    </location>
</feature>
<keyword evidence="4" id="KW-1185">Reference proteome</keyword>
<evidence type="ECO:0000256" key="1">
    <source>
        <dbReference type="SAM" id="MobiDB-lite"/>
    </source>
</evidence>
<dbReference type="CDD" id="cd12108">
    <property type="entry name" value="Hr-like"/>
    <property type="match status" value="1"/>
</dbReference>
<comment type="caution">
    <text evidence="3">The sequence shown here is derived from an EMBL/GenBank/DDBJ whole genome shotgun (WGS) entry which is preliminary data.</text>
</comment>